<dbReference type="InterPro" id="IPR006119">
    <property type="entry name" value="Resolv_N"/>
</dbReference>
<gene>
    <name evidence="3" type="ORF">KP803_20095</name>
</gene>
<reference evidence="3" key="1">
    <citation type="submission" date="2021-11" db="EMBL/GenBank/DDBJ databases">
        <title>Vibrio ZSDE26 sp. nov. and Vibrio ZSDZ34 sp. nov., isolated from coastal seawater in Qingdao.</title>
        <authorList>
            <person name="Zhang P."/>
        </authorList>
    </citation>
    <scope>NUCLEOTIDE SEQUENCE</scope>
    <source>
        <strain evidence="3">ZSDE26</strain>
    </source>
</reference>
<protein>
    <submittedName>
        <fullName evidence="3">Recombinase family protein</fullName>
    </submittedName>
</protein>
<organism evidence="3 4">
    <name type="scientific">Vibrio amylolyticus</name>
    <dbReference type="NCBI Taxonomy" id="2847292"/>
    <lineage>
        <taxon>Bacteria</taxon>
        <taxon>Pseudomonadati</taxon>
        <taxon>Pseudomonadota</taxon>
        <taxon>Gammaproteobacteria</taxon>
        <taxon>Vibrionales</taxon>
        <taxon>Vibrionaceae</taxon>
        <taxon>Vibrio</taxon>
    </lineage>
</organism>
<dbReference type="PANTHER" id="PTHR30461">
    <property type="entry name" value="DNA-INVERTASE FROM LAMBDOID PROPHAGE"/>
    <property type="match status" value="1"/>
</dbReference>
<dbReference type="PROSITE" id="PS51736">
    <property type="entry name" value="RECOMBINASES_3"/>
    <property type="match status" value="1"/>
</dbReference>
<dbReference type="Gene3D" id="3.40.50.1390">
    <property type="entry name" value="Resolvase, N-terminal catalytic domain"/>
    <property type="match status" value="1"/>
</dbReference>
<dbReference type="PANTHER" id="PTHR30461:SF26">
    <property type="entry name" value="RESOLVASE HOMOLOG YNEB"/>
    <property type="match status" value="1"/>
</dbReference>
<accession>A0A9X1XP55</accession>
<dbReference type="RefSeq" id="WP_248010629.1">
    <property type="nucleotide sequence ID" value="NZ_JAJHVV010000016.1"/>
</dbReference>
<dbReference type="AlphaFoldDB" id="A0A9X1XP55"/>
<dbReference type="GO" id="GO:0000150">
    <property type="term" value="F:DNA strand exchange activity"/>
    <property type="evidence" value="ECO:0007669"/>
    <property type="project" value="InterPro"/>
</dbReference>
<dbReference type="Proteomes" id="UP001139559">
    <property type="component" value="Unassembled WGS sequence"/>
</dbReference>
<feature type="domain" description="Resolvase/invertase-type recombinase catalytic" evidence="2">
    <location>
        <begin position="1"/>
        <end position="130"/>
    </location>
</feature>
<keyword evidence="4" id="KW-1185">Reference proteome</keyword>
<evidence type="ECO:0000259" key="2">
    <source>
        <dbReference type="PROSITE" id="PS51736"/>
    </source>
</evidence>
<dbReference type="InterPro" id="IPR050639">
    <property type="entry name" value="SSR_resolvase"/>
</dbReference>
<proteinExistence type="inferred from homology"/>
<dbReference type="SMART" id="SM00857">
    <property type="entry name" value="Resolvase"/>
    <property type="match status" value="1"/>
</dbReference>
<comment type="similarity">
    <text evidence="1">Belongs to the site-specific recombinase resolvase family.</text>
</comment>
<evidence type="ECO:0000313" key="3">
    <source>
        <dbReference type="EMBL" id="MCK6265563.1"/>
    </source>
</evidence>
<dbReference type="InterPro" id="IPR036162">
    <property type="entry name" value="Resolvase-like_N_sf"/>
</dbReference>
<name>A0A9X1XP55_9VIBR</name>
<dbReference type="GO" id="GO:0003677">
    <property type="term" value="F:DNA binding"/>
    <property type="evidence" value="ECO:0007669"/>
    <property type="project" value="InterPro"/>
</dbReference>
<comment type="caution">
    <text evidence="3">The sequence shown here is derived from an EMBL/GenBank/DDBJ whole genome shotgun (WGS) entry which is preliminary data.</text>
</comment>
<dbReference type="Pfam" id="PF00239">
    <property type="entry name" value="Resolvase"/>
    <property type="match status" value="1"/>
</dbReference>
<evidence type="ECO:0000313" key="4">
    <source>
        <dbReference type="Proteomes" id="UP001139559"/>
    </source>
</evidence>
<dbReference type="EMBL" id="JAJHVV010000016">
    <property type="protein sequence ID" value="MCK6265563.1"/>
    <property type="molecule type" value="Genomic_DNA"/>
</dbReference>
<sequence length="183" mass="20534">MLIGYANTLPLDCSTQEKALDALGCDRTFLERTQSLDRESLRACIDYCSSGDTLIATQLEYLAVSIADFCLIQKELADKGVGLRIEALELDTNTIQGQQVLSTIQGIALFERNVMIARQREGIAKAKAKGKYKGRKPTCEEAKKLVEAMIINGKEPREIMQKMEIGKTTFYKIKKEIKLSEHR</sequence>
<dbReference type="SUPFAM" id="SSF53041">
    <property type="entry name" value="Resolvase-like"/>
    <property type="match status" value="1"/>
</dbReference>
<evidence type="ECO:0000256" key="1">
    <source>
        <dbReference type="ARBA" id="ARBA00009913"/>
    </source>
</evidence>